<dbReference type="GO" id="GO:0005886">
    <property type="term" value="C:plasma membrane"/>
    <property type="evidence" value="ECO:0007669"/>
    <property type="project" value="UniProtKB-SubCell"/>
</dbReference>
<dbReference type="GO" id="GO:0055085">
    <property type="term" value="P:transmembrane transport"/>
    <property type="evidence" value="ECO:0007669"/>
    <property type="project" value="InterPro"/>
</dbReference>
<keyword evidence="2 7" id="KW-0813">Transport</keyword>
<evidence type="ECO:0000256" key="1">
    <source>
        <dbReference type="ARBA" id="ARBA00004651"/>
    </source>
</evidence>
<accession>A0A918KCI1</accession>
<reference evidence="9" key="1">
    <citation type="journal article" date="2014" name="Int. J. Syst. Evol. Microbiol.">
        <title>Complete genome sequence of Corynebacterium casei LMG S-19264T (=DSM 44701T), isolated from a smear-ripened cheese.</title>
        <authorList>
            <consortium name="US DOE Joint Genome Institute (JGI-PGF)"/>
            <person name="Walter F."/>
            <person name="Albersmeier A."/>
            <person name="Kalinowski J."/>
            <person name="Ruckert C."/>
        </authorList>
    </citation>
    <scope>NUCLEOTIDE SEQUENCE</scope>
    <source>
        <strain evidence="9">KCTC 22169</strain>
    </source>
</reference>
<keyword evidence="10" id="KW-1185">Reference proteome</keyword>
<keyword evidence="5 7" id="KW-1133">Transmembrane helix</keyword>
<keyword evidence="4 7" id="KW-0812">Transmembrane</keyword>
<evidence type="ECO:0000256" key="4">
    <source>
        <dbReference type="ARBA" id="ARBA00022692"/>
    </source>
</evidence>
<feature type="transmembrane region" description="Helical" evidence="7">
    <location>
        <begin position="204"/>
        <end position="226"/>
    </location>
</feature>
<dbReference type="CDD" id="cd06261">
    <property type="entry name" value="TM_PBP2"/>
    <property type="match status" value="1"/>
</dbReference>
<protein>
    <submittedName>
        <fullName evidence="9">Alpha-glucoside ABC transporter permease</fullName>
    </submittedName>
</protein>
<dbReference type="InterPro" id="IPR051393">
    <property type="entry name" value="ABC_transporter_permease"/>
</dbReference>
<dbReference type="Pfam" id="PF00528">
    <property type="entry name" value="BPD_transp_1"/>
    <property type="match status" value="1"/>
</dbReference>
<dbReference type="PANTHER" id="PTHR30193:SF18">
    <property type="entry name" value="OSMOPROTECTIVE COMPOUNDS UPTAKE PERMEASE PROTEIN GGTC"/>
    <property type="match status" value="1"/>
</dbReference>
<keyword evidence="3" id="KW-1003">Cell membrane</keyword>
<feature type="transmembrane region" description="Helical" evidence="7">
    <location>
        <begin position="55"/>
        <end position="74"/>
    </location>
</feature>
<name>A0A918KCI1_9GAMM</name>
<dbReference type="AlphaFoldDB" id="A0A918KCI1"/>
<reference evidence="9" key="2">
    <citation type="submission" date="2020-09" db="EMBL/GenBank/DDBJ databases">
        <authorList>
            <person name="Sun Q."/>
            <person name="Kim S."/>
        </authorList>
    </citation>
    <scope>NUCLEOTIDE SEQUENCE</scope>
    <source>
        <strain evidence="9">KCTC 22169</strain>
    </source>
</reference>
<feature type="transmembrane region" description="Helical" evidence="7">
    <location>
        <begin position="115"/>
        <end position="136"/>
    </location>
</feature>
<comment type="similarity">
    <text evidence="7">Belongs to the binding-protein-dependent transport system permease family.</text>
</comment>
<dbReference type="SUPFAM" id="SSF161098">
    <property type="entry name" value="MetI-like"/>
    <property type="match status" value="1"/>
</dbReference>
<feature type="domain" description="ABC transmembrane type-1" evidence="8">
    <location>
        <begin position="111"/>
        <end position="328"/>
    </location>
</feature>
<evidence type="ECO:0000313" key="10">
    <source>
        <dbReference type="Proteomes" id="UP000626148"/>
    </source>
</evidence>
<feature type="transmembrane region" description="Helical" evidence="7">
    <location>
        <begin position="180"/>
        <end position="198"/>
    </location>
</feature>
<evidence type="ECO:0000256" key="6">
    <source>
        <dbReference type="ARBA" id="ARBA00023136"/>
    </source>
</evidence>
<feature type="transmembrane region" description="Helical" evidence="7">
    <location>
        <begin position="247"/>
        <end position="272"/>
    </location>
</feature>
<dbReference type="EMBL" id="BMXR01000006">
    <property type="protein sequence ID" value="GGX58727.1"/>
    <property type="molecule type" value="Genomic_DNA"/>
</dbReference>
<dbReference type="Proteomes" id="UP000626148">
    <property type="component" value="Unassembled WGS sequence"/>
</dbReference>
<dbReference type="PROSITE" id="PS50928">
    <property type="entry name" value="ABC_TM1"/>
    <property type="match status" value="1"/>
</dbReference>
<organism evidence="9 10">
    <name type="scientific">Saccharospirillum salsuginis</name>
    <dbReference type="NCBI Taxonomy" id="418750"/>
    <lineage>
        <taxon>Bacteria</taxon>
        <taxon>Pseudomonadati</taxon>
        <taxon>Pseudomonadota</taxon>
        <taxon>Gammaproteobacteria</taxon>
        <taxon>Oceanospirillales</taxon>
        <taxon>Saccharospirillaceae</taxon>
        <taxon>Saccharospirillum</taxon>
    </lineage>
</organism>
<keyword evidence="6 7" id="KW-0472">Membrane</keyword>
<comment type="caution">
    <text evidence="9">The sequence shown here is derived from an EMBL/GenBank/DDBJ whole genome shotgun (WGS) entry which is preliminary data.</text>
</comment>
<dbReference type="InterPro" id="IPR000515">
    <property type="entry name" value="MetI-like"/>
</dbReference>
<comment type="subcellular location">
    <subcellularLocation>
        <location evidence="1 7">Cell membrane</location>
        <topology evidence="1 7">Multi-pass membrane protein</topology>
    </subcellularLocation>
</comment>
<feature type="transmembrane region" description="Helical" evidence="7">
    <location>
        <begin position="305"/>
        <end position="327"/>
    </location>
</feature>
<dbReference type="RefSeq" id="WP_229805363.1">
    <property type="nucleotide sequence ID" value="NZ_BMXR01000006.1"/>
</dbReference>
<evidence type="ECO:0000313" key="9">
    <source>
        <dbReference type="EMBL" id="GGX58727.1"/>
    </source>
</evidence>
<evidence type="ECO:0000259" key="8">
    <source>
        <dbReference type="PROSITE" id="PS50928"/>
    </source>
</evidence>
<dbReference type="PANTHER" id="PTHR30193">
    <property type="entry name" value="ABC TRANSPORTER PERMEASE PROTEIN"/>
    <property type="match status" value="1"/>
</dbReference>
<dbReference type="Gene3D" id="1.10.3720.10">
    <property type="entry name" value="MetI-like"/>
    <property type="match status" value="1"/>
</dbReference>
<feature type="transmembrane region" description="Helical" evidence="7">
    <location>
        <begin position="148"/>
        <end position="168"/>
    </location>
</feature>
<evidence type="ECO:0000256" key="5">
    <source>
        <dbReference type="ARBA" id="ARBA00022989"/>
    </source>
</evidence>
<proteinExistence type="inferred from homology"/>
<feature type="transmembrane region" description="Helical" evidence="7">
    <location>
        <begin position="6"/>
        <end position="30"/>
    </location>
</feature>
<gene>
    <name evidence="9" type="ORF">GCM10007392_28340</name>
</gene>
<evidence type="ECO:0000256" key="2">
    <source>
        <dbReference type="ARBA" id="ARBA00022448"/>
    </source>
</evidence>
<sequence>MAQQLLTGLFAIALAIGLSAMFFIGCNYLLDRFLSSDSLSGDVARQRRDNLREGIRPWIFVGPALFILTVWLIYPVFASFWYSLLDRTASNFVGFSNYVWAFNDQNFLVAIRNNILWLIFVPTLSTAFGLLIAYMTDRLWWGQVARSLVFLPMAISFVGASVIWKFVYDFRAGGDEQIGLLNAIVVALGGDPVPWITVPFWNNFLLMIILVWIQTGFAMVILGAAIRGVPEDTLEAAHMEGANEFTIFFKIVIPQIFGTIVVVWTTITILVLKIFDIVFAMTNGQWDTNVLANLMYDQLFRAGHIGRGSAVAFVIMLAVTPIMIYNIRRARKDEQ</sequence>
<dbReference type="InterPro" id="IPR035906">
    <property type="entry name" value="MetI-like_sf"/>
</dbReference>
<evidence type="ECO:0000256" key="7">
    <source>
        <dbReference type="RuleBase" id="RU363032"/>
    </source>
</evidence>
<evidence type="ECO:0000256" key="3">
    <source>
        <dbReference type="ARBA" id="ARBA00022475"/>
    </source>
</evidence>